<dbReference type="PRINTS" id="PR00111">
    <property type="entry name" value="ABHYDROLASE"/>
</dbReference>
<keyword evidence="2" id="KW-0378">Hydrolase</keyword>
<dbReference type="PANTHER" id="PTHR43798">
    <property type="entry name" value="MONOACYLGLYCEROL LIPASE"/>
    <property type="match status" value="1"/>
</dbReference>
<dbReference type="GO" id="GO:0016787">
    <property type="term" value="F:hydrolase activity"/>
    <property type="evidence" value="ECO:0007669"/>
    <property type="project" value="UniProtKB-KW"/>
</dbReference>
<keyword evidence="3" id="KW-1185">Reference proteome</keyword>
<feature type="domain" description="AB hydrolase-1" evidence="1">
    <location>
        <begin position="19"/>
        <end position="247"/>
    </location>
</feature>
<dbReference type="InterPro" id="IPR000073">
    <property type="entry name" value="AB_hydrolase_1"/>
</dbReference>
<dbReference type="OrthoDB" id="9780932at2"/>
<dbReference type="InterPro" id="IPR029058">
    <property type="entry name" value="AB_hydrolase_fold"/>
</dbReference>
<proteinExistence type="predicted"/>
<evidence type="ECO:0000259" key="1">
    <source>
        <dbReference type="Pfam" id="PF12697"/>
    </source>
</evidence>
<dbReference type="GO" id="GO:0016020">
    <property type="term" value="C:membrane"/>
    <property type="evidence" value="ECO:0007669"/>
    <property type="project" value="TreeGrafter"/>
</dbReference>
<accession>A0A2A8CXK4</accession>
<comment type="caution">
    <text evidence="2">The sequence shown here is derived from an EMBL/GenBank/DDBJ whole genome shotgun (WGS) entry which is preliminary data.</text>
</comment>
<organism evidence="2 3">
    <name type="scientific">Longibacter salinarum</name>
    <dbReference type="NCBI Taxonomy" id="1850348"/>
    <lineage>
        <taxon>Bacteria</taxon>
        <taxon>Pseudomonadati</taxon>
        <taxon>Rhodothermota</taxon>
        <taxon>Rhodothermia</taxon>
        <taxon>Rhodothermales</taxon>
        <taxon>Salisaetaceae</taxon>
        <taxon>Longibacter</taxon>
    </lineage>
</organism>
<gene>
    <name evidence="2" type="ORF">CRI94_08470</name>
</gene>
<dbReference type="SUPFAM" id="SSF53474">
    <property type="entry name" value="alpha/beta-Hydrolases"/>
    <property type="match status" value="1"/>
</dbReference>
<dbReference type="Pfam" id="PF12697">
    <property type="entry name" value="Abhydrolase_6"/>
    <property type="match status" value="1"/>
</dbReference>
<dbReference type="RefSeq" id="WP_098075274.1">
    <property type="nucleotide sequence ID" value="NZ_PDEQ01000004.1"/>
</dbReference>
<dbReference type="InterPro" id="IPR050266">
    <property type="entry name" value="AB_hydrolase_sf"/>
</dbReference>
<dbReference type="AlphaFoldDB" id="A0A2A8CXK4"/>
<evidence type="ECO:0000313" key="2">
    <source>
        <dbReference type="EMBL" id="PEN13353.1"/>
    </source>
</evidence>
<protein>
    <submittedName>
        <fullName evidence="2">Alpha/beta hydrolase</fullName>
    </submittedName>
</protein>
<dbReference type="Gene3D" id="3.40.50.1820">
    <property type="entry name" value="alpha/beta hydrolase"/>
    <property type="match status" value="1"/>
</dbReference>
<dbReference type="EMBL" id="PDEQ01000004">
    <property type="protein sequence ID" value="PEN13353.1"/>
    <property type="molecule type" value="Genomic_DNA"/>
</dbReference>
<evidence type="ECO:0000313" key="3">
    <source>
        <dbReference type="Proteomes" id="UP000220102"/>
    </source>
</evidence>
<dbReference type="Proteomes" id="UP000220102">
    <property type="component" value="Unassembled WGS sequence"/>
</dbReference>
<reference evidence="2 3" key="1">
    <citation type="submission" date="2017-10" db="EMBL/GenBank/DDBJ databases">
        <title>Draft genome of Longibacter Salinarum.</title>
        <authorList>
            <person name="Goh K.M."/>
            <person name="Shamsir M.S."/>
            <person name="Lim S.W."/>
        </authorList>
    </citation>
    <scope>NUCLEOTIDE SEQUENCE [LARGE SCALE GENOMIC DNA]</scope>
    <source>
        <strain evidence="2 3">KCTC 52045</strain>
    </source>
</reference>
<dbReference type="PANTHER" id="PTHR43798:SF33">
    <property type="entry name" value="HYDROLASE, PUTATIVE (AFU_ORTHOLOGUE AFUA_2G14860)-RELATED"/>
    <property type="match status" value="1"/>
</dbReference>
<name>A0A2A8CXK4_9BACT</name>
<sequence>MTYQDLHIDDSGPVDAPPVILLHGWGSNARNMQPVADGLSGRFRIHNIDLPGHGESPPPPEPWGVPEHADLLLAYINNVIGGKVTIFGHSNGGRIGLYMAATDPYAEVVDRLVLVSPSGITPERSWSTRAKATLAKTLKAPVMALPSPLREPAEDWLRHTILWRSLGSTDYNQASGVMRETFVKTVTHTLDGPVHRIDVPTLIFWGTEDTAVTRPQIEHLKDALSDCGVVELEGAGHYGYLDEPSTVLSATRYFLENAGVNKERDGDPASG</sequence>